<dbReference type="Gene3D" id="3.40.50.2000">
    <property type="entry name" value="Glycogen Phosphorylase B"/>
    <property type="match status" value="1"/>
</dbReference>
<name>A0A7C3Z327_9BACT</name>
<evidence type="ECO:0000256" key="4">
    <source>
        <dbReference type="ARBA" id="ARBA00022679"/>
    </source>
</evidence>
<dbReference type="UniPathway" id="UPA00958"/>
<evidence type="ECO:0000259" key="9">
    <source>
        <dbReference type="Pfam" id="PF04413"/>
    </source>
</evidence>
<dbReference type="EMBL" id="DTMF01000341">
    <property type="protein sequence ID" value="HGF35526.1"/>
    <property type="molecule type" value="Genomic_DNA"/>
</dbReference>
<evidence type="ECO:0000256" key="5">
    <source>
        <dbReference type="ARBA" id="ARBA00031445"/>
    </source>
</evidence>
<dbReference type="GO" id="GO:0009245">
    <property type="term" value="P:lipid A biosynthetic process"/>
    <property type="evidence" value="ECO:0007669"/>
    <property type="project" value="TreeGrafter"/>
</dbReference>
<keyword evidence="4 8" id="KW-0808">Transferase</keyword>
<evidence type="ECO:0000313" key="10">
    <source>
        <dbReference type="EMBL" id="HGF35526.1"/>
    </source>
</evidence>
<evidence type="ECO:0000256" key="1">
    <source>
        <dbReference type="ARBA" id="ARBA00004713"/>
    </source>
</evidence>
<evidence type="ECO:0000256" key="6">
    <source>
        <dbReference type="ARBA" id="ARBA00049183"/>
    </source>
</evidence>
<dbReference type="Gene3D" id="3.40.50.11720">
    <property type="entry name" value="3-Deoxy-D-manno-octulosonic-acid transferase, N-terminal domain"/>
    <property type="match status" value="1"/>
</dbReference>
<accession>A0A7C3Z327</accession>
<evidence type="ECO:0000256" key="3">
    <source>
        <dbReference type="ARBA" id="ARBA00019077"/>
    </source>
</evidence>
<evidence type="ECO:0000256" key="2">
    <source>
        <dbReference type="ARBA" id="ARBA00012621"/>
    </source>
</evidence>
<comment type="subcellular location">
    <subcellularLocation>
        <location evidence="8">Cell membrane</location>
    </subcellularLocation>
</comment>
<comment type="catalytic activity">
    <reaction evidence="6 8">
        <text>lipid IVA (E. coli) + CMP-3-deoxy-beta-D-manno-octulosonate = alpha-Kdo-(2-&gt;6)-lipid IVA (E. coli) + CMP + H(+)</text>
        <dbReference type="Rhea" id="RHEA:28066"/>
        <dbReference type="ChEBI" id="CHEBI:15378"/>
        <dbReference type="ChEBI" id="CHEBI:58603"/>
        <dbReference type="ChEBI" id="CHEBI:60364"/>
        <dbReference type="ChEBI" id="CHEBI:60377"/>
        <dbReference type="ChEBI" id="CHEBI:85987"/>
        <dbReference type="EC" id="2.4.99.12"/>
    </reaction>
</comment>
<feature type="domain" description="3-deoxy-D-manno-octulosonic-acid transferase N-terminal" evidence="9">
    <location>
        <begin position="37"/>
        <end position="213"/>
    </location>
</feature>
<feature type="transmembrane region" description="Helical" evidence="8">
    <location>
        <begin position="6"/>
        <end position="25"/>
    </location>
</feature>
<reference evidence="10" key="1">
    <citation type="journal article" date="2020" name="mSystems">
        <title>Genome- and Community-Level Interaction Insights into Carbon Utilization and Element Cycling Functions of Hydrothermarchaeota in Hydrothermal Sediment.</title>
        <authorList>
            <person name="Zhou Z."/>
            <person name="Liu Y."/>
            <person name="Xu W."/>
            <person name="Pan J."/>
            <person name="Luo Z.H."/>
            <person name="Li M."/>
        </authorList>
    </citation>
    <scope>NUCLEOTIDE SEQUENCE [LARGE SCALE GENOMIC DNA]</scope>
    <source>
        <strain evidence="10">SpSt-897</strain>
    </source>
</reference>
<feature type="active site" description="Proton acceptor" evidence="7">
    <location>
        <position position="62"/>
    </location>
</feature>
<dbReference type="Pfam" id="PF04413">
    <property type="entry name" value="Glycos_transf_N"/>
    <property type="match status" value="1"/>
</dbReference>
<organism evidence="10">
    <name type="scientific">Desulfobacca acetoxidans</name>
    <dbReference type="NCBI Taxonomy" id="60893"/>
    <lineage>
        <taxon>Bacteria</taxon>
        <taxon>Pseudomonadati</taxon>
        <taxon>Thermodesulfobacteriota</taxon>
        <taxon>Desulfobaccia</taxon>
        <taxon>Desulfobaccales</taxon>
        <taxon>Desulfobaccaceae</taxon>
        <taxon>Desulfobacca</taxon>
    </lineage>
</organism>
<proteinExistence type="inferred from homology"/>
<comment type="similarity">
    <text evidence="8">Belongs to the glycosyltransferase group 1 family.</text>
</comment>
<evidence type="ECO:0000256" key="7">
    <source>
        <dbReference type="PIRSR" id="PIRSR639901-1"/>
    </source>
</evidence>
<dbReference type="InterPro" id="IPR007507">
    <property type="entry name" value="Glycos_transf_N"/>
</dbReference>
<gene>
    <name evidence="10" type="ORF">ENW96_14290</name>
</gene>
<keyword evidence="8" id="KW-1133">Transmembrane helix</keyword>
<keyword evidence="8" id="KW-1003">Cell membrane</keyword>
<dbReference type="PANTHER" id="PTHR42755">
    <property type="entry name" value="3-DEOXY-MANNO-OCTULOSONATE CYTIDYLYLTRANSFERASE"/>
    <property type="match status" value="1"/>
</dbReference>
<dbReference type="EC" id="2.4.99.12" evidence="2 8"/>
<dbReference type="InterPro" id="IPR038107">
    <property type="entry name" value="Glycos_transf_N_sf"/>
</dbReference>
<comment type="pathway">
    <text evidence="1 8">Bacterial outer membrane biogenesis; LPS core biosynthesis.</text>
</comment>
<evidence type="ECO:0000256" key="8">
    <source>
        <dbReference type="RuleBase" id="RU365103"/>
    </source>
</evidence>
<dbReference type="GO" id="GO:0005886">
    <property type="term" value="C:plasma membrane"/>
    <property type="evidence" value="ECO:0007669"/>
    <property type="project" value="UniProtKB-SubCell"/>
</dbReference>
<comment type="function">
    <text evidence="8">Involved in lipopolysaccharide (LPS) biosynthesis. Catalyzes the transfer of 3-deoxy-D-manno-octulosonate (Kdo) residue(s) from CMP-Kdo to lipid IV(A), the tetraacyldisaccharide-1,4'-bisphosphate precursor of lipid A.</text>
</comment>
<sequence length="449" mass="49334">MNIFIYKAISALTALLGWPLFYYHLRSRRQGESFLPRLGLKSPPAPLPGWPRIWVHGVSVGEILAAAPLLAELKALLPRGSFIVSTGTETGQAVARRHLAPLGVAVCYFPLDLPWAVNRYLRVLQPDVFVALESEIWPGFLSTARYQGVSLALMNARLSDRSCRRYYRYKSHLFDIINLFEIIAAGSLEDYRRFAGLGLPGHKLFCTGNLTVDALLARRAGALPGSPPTLPGTDFGLRPNFSQDRNLIKEILALQGEPIFLAASTHPGEEELVLEAYEALRGCHPTLLLILAPRHPERAAAMGQIISRRGLGYQFWQSLKTGSEIRRQPVILVDTVGDLFHLYGAADVAFVGGSLVPHGGQNILEPAVWGLAPLFGPYLDNFRWAEEILRQAGVGTVVQDPPSLAAAARHLLENPAERRRRGEAALAALAAHQGAARRQAELVRKLVKK</sequence>
<dbReference type="InterPro" id="IPR039901">
    <property type="entry name" value="Kdotransferase"/>
</dbReference>
<dbReference type="GO" id="GO:0043842">
    <property type="term" value="F:Kdo transferase activity"/>
    <property type="evidence" value="ECO:0007669"/>
    <property type="project" value="UniProtKB-EC"/>
</dbReference>
<protein>
    <recommendedName>
        <fullName evidence="3 8">3-deoxy-D-manno-octulosonic acid transferase</fullName>
        <shortName evidence="8">Kdo transferase</shortName>
        <ecNumber evidence="2 8">2.4.99.12</ecNumber>
    </recommendedName>
    <alternativeName>
        <fullName evidence="5 8">Lipid IV(A) 3-deoxy-D-manno-octulosonic acid transferase</fullName>
    </alternativeName>
</protein>
<dbReference type="GO" id="GO:0009244">
    <property type="term" value="P:lipopolysaccharide core region biosynthetic process"/>
    <property type="evidence" value="ECO:0007669"/>
    <property type="project" value="UniProtKB-UniRule"/>
</dbReference>
<dbReference type="AlphaFoldDB" id="A0A7C3Z327"/>
<keyword evidence="8" id="KW-0472">Membrane</keyword>
<dbReference type="SUPFAM" id="SSF53756">
    <property type="entry name" value="UDP-Glycosyltransferase/glycogen phosphorylase"/>
    <property type="match status" value="1"/>
</dbReference>
<keyword evidence="8" id="KW-0812">Transmembrane</keyword>
<dbReference type="PANTHER" id="PTHR42755:SF1">
    <property type="entry name" value="3-DEOXY-D-MANNO-OCTULOSONIC ACID TRANSFERASE, MITOCHONDRIAL-RELATED"/>
    <property type="match status" value="1"/>
</dbReference>
<comment type="caution">
    <text evidence="10">The sequence shown here is derived from an EMBL/GenBank/DDBJ whole genome shotgun (WGS) entry which is preliminary data.</text>
</comment>
<keyword evidence="8" id="KW-0448">Lipopolysaccharide biosynthesis</keyword>